<keyword evidence="4" id="KW-0804">Transcription</keyword>
<keyword evidence="2" id="KW-0805">Transcription regulation</keyword>
<dbReference type="SMART" id="SM00448">
    <property type="entry name" value="REC"/>
    <property type="match status" value="1"/>
</dbReference>
<feature type="modified residue" description="4-aspartylphosphate" evidence="5">
    <location>
        <position position="64"/>
    </location>
</feature>
<keyword evidence="1 5" id="KW-0597">Phosphoprotein</keyword>
<evidence type="ECO:0000259" key="7">
    <source>
        <dbReference type="PROSITE" id="PS50110"/>
    </source>
</evidence>
<dbReference type="PANTHER" id="PTHR43547:SF2">
    <property type="entry name" value="HYBRID SIGNAL TRANSDUCTION HISTIDINE KINASE C"/>
    <property type="match status" value="1"/>
</dbReference>
<evidence type="ECO:0000256" key="4">
    <source>
        <dbReference type="ARBA" id="ARBA00023163"/>
    </source>
</evidence>
<protein>
    <submittedName>
        <fullName evidence="8">Two-component system response regulator</fullName>
    </submittedName>
</protein>
<dbReference type="Pfam" id="PF12833">
    <property type="entry name" value="HTH_18"/>
    <property type="match status" value="1"/>
</dbReference>
<proteinExistence type="predicted"/>
<dbReference type="PANTHER" id="PTHR43547">
    <property type="entry name" value="TWO-COMPONENT HISTIDINE KINASE"/>
    <property type="match status" value="1"/>
</dbReference>
<reference evidence="8 9" key="1">
    <citation type="submission" date="2016-05" db="EMBL/GenBank/DDBJ databases">
        <title>Niabella ginsenosidivorans BS26 whole genome sequencing.</title>
        <authorList>
            <person name="Im W.T."/>
            <person name="Siddiqi M.Z."/>
        </authorList>
    </citation>
    <scope>NUCLEOTIDE SEQUENCE [LARGE SCALE GENOMIC DNA]</scope>
    <source>
        <strain evidence="8 9">BS26</strain>
    </source>
</reference>
<sequence length="266" mass="29821">MLDNTVLVHTDTAKATILLVDDNEDILDFLADDLGEKHTVLSAKNAGEAFHILEDHSVQLIISDIMMPGMDGLEFCDRIKSDFNLSHIPVILLTAKNTLQAKIEGLDAGADAYIEKPFSPEHLNAQVASLLNNRMKLKEYFAKSPLAHINTMAHTKMDEQFLEQLQQCIEANLSDPLMDVEFLAHALNMSRPTLYRKIKSISDLSPNEMINLTRLKKAAEMISQGNTYMNEIAGSVGYSSLTQFGRNFQKQFGMSPTDYIKKRSEK</sequence>
<dbReference type="InterPro" id="IPR011006">
    <property type="entry name" value="CheY-like_superfamily"/>
</dbReference>
<evidence type="ECO:0000256" key="5">
    <source>
        <dbReference type="PROSITE-ProRule" id="PRU00169"/>
    </source>
</evidence>
<dbReference type="InterPro" id="IPR009057">
    <property type="entry name" value="Homeodomain-like_sf"/>
</dbReference>
<dbReference type="SUPFAM" id="SSF52172">
    <property type="entry name" value="CheY-like"/>
    <property type="match status" value="1"/>
</dbReference>
<feature type="domain" description="Response regulatory" evidence="7">
    <location>
        <begin position="16"/>
        <end position="131"/>
    </location>
</feature>
<accession>A0A1A9HZA1</accession>
<keyword evidence="9" id="KW-1185">Reference proteome</keyword>
<dbReference type="Gene3D" id="3.40.50.2300">
    <property type="match status" value="1"/>
</dbReference>
<dbReference type="GO" id="GO:0000155">
    <property type="term" value="F:phosphorelay sensor kinase activity"/>
    <property type="evidence" value="ECO:0007669"/>
    <property type="project" value="TreeGrafter"/>
</dbReference>
<dbReference type="GO" id="GO:0043565">
    <property type="term" value="F:sequence-specific DNA binding"/>
    <property type="evidence" value="ECO:0007669"/>
    <property type="project" value="InterPro"/>
</dbReference>
<dbReference type="STRING" id="1176587.A8C56_06825"/>
<evidence type="ECO:0000256" key="1">
    <source>
        <dbReference type="ARBA" id="ARBA00022553"/>
    </source>
</evidence>
<dbReference type="Pfam" id="PF00072">
    <property type="entry name" value="Response_reg"/>
    <property type="match status" value="1"/>
</dbReference>
<dbReference type="SUPFAM" id="SSF46689">
    <property type="entry name" value="Homeodomain-like"/>
    <property type="match status" value="1"/>
</dbReference>
<evidence type="ECO:0000313" key="9">
    <source>
        <dbReference type="Proteomes" id="UP000077667"/>
    </source>
</evidence>
<gene>
    <name evidence="8" type="ORF">A8C56_06825</name>
</gene>
<evidence type="ECO:0000256" key="2">
    <source>
        <dbReference type="ARBA" id="ARBA00023015"/>
    </source>
</evidence>
<dbReference type="Proteomes" id="UP000077667">
    <property type="component" value="Chromosome"/>
</dbReference>
<evidence type="ECO:0000256" key="3">
    <source>
        <dbReference type="ARBA" id="ARBA00023125"/>
    </source>
</evidence>
<dbReference type="InterPro" id="IPR001789">
    <property type="entry name" value="Sig_transdc_resp-reg_receiver"/>
</dbReference>
<dbReference type="InterPro" id="IPR018060">
    <property type="entry name" value="HTH_AraC"/>
</dbReference>
<dbReference type="PROSITE" id="PS50110">
    <property type="entry name" value="RESPONSE_REGULATORY"/>
    <property type="match status" value="1"/>
</dbReference>
<evidence type="ECO:0000259" key="6">
    <source>
        <dbReference type="PROSITE" id="PS01124"/>
    </source>
</evidence>
<organism evidence="8 9">
    <name type="scientific">Niabella ginsenosidivorans</name>
    <dbReference type="NCBI Taxonomy" id="1176587"/>
    <lineage>
        <taxon>Bacteria</taxon>
        <taxon>Pseudomonadati</taxon>
        <taxon>Bacteroidota</taxon>
        <taxon>Chitinophagia</taxon>
        <taxon>Chitinophagales</taxon>
        <taxon>Chitinophagaceae</taxon>
        <taxon>Niabella</taxon>
    </lineage>
</organism>
<dbReference type="PRINTS" id="PR00032">
    <property type="entry name" value="HTHARAC"/>
</dbReference>
<evidence type="ECO:0000313" key="8">
    <source>
        <dbReference type="EMBL" id="ANH80728.1"/>
    </source>
</evidence>
<name>A0A1A9HZA1_9BACT</name>
<dbReference type="CDD" id="cd17574">
    <property type="entry name" value="REC_OmpR"/>
    <property type="match status" value="1"/>
</dbReference>
<feature type="domain" description="HTH araC/xylS-type" evidence="6">
    <location>
        <begin position="163"/>
        <end position="262"/>
    </location>
</feature>
<keyword evidence="3" id="KW-0238">DNA-binding</keyword>
<dbReference type="PROSITE" id="PS01124">
    <property type="entry name" value="HTH_ARAC_FAMILY_2"/>
    <property type="match status" value="1"/>
</dbReference>
<dbReference type="SMART" id="SM00342">
    <property type="entry name" value="HTH_ARAC"/>
    <property type="match status" value="1"/>
</dbReference>
<dbReference type="AlphaFoldDB" id="A0A1A9HZA1"/>
<dbReference type="EMBL" id="CP015772">
    <property type="protein sequence ID" value="ANH80728.1"/>
    <property type="molecule type" value="Genomic_DNA"/>
</dbReference>
<dbReference type="Gene3D" id="1.10.10.60">
    <property type="entry name" value="Homeodomain-like"/>
    <property type="match status" value="1"/>
</dbReference>
<dbReference type="InterPro" id="IPR020449">
    <property type="entry name" value="Tscrpt_reg_AraC-type_HTH"/>
</dbReference>
<dbReference type="GO" id="GO:0003700">
    <property type="term" value="F:DNA-binding transcription factor activity"/>
    <property type="evidence" value="ECO:0007669"/>
    <property type="project" value="InterPro"/>
</dbReference>
<dbReference type="KEGG" id="nia:A8C56_06825"/>